<organism evidence="10 11">
    <name type="scientific">Chitinophaga jiangningensis</name>
    <dbReference type="NCBI Taxonomy" id="1419482"/>
    <lineage>
        <taxon>Bacteria</taxon>
        <taxon>Pseudomonadati</taxon>
        <taxon>Bacteroidota</taxon>
        <taxon>Chitinophagia</taxon>
        <taxon>Chitinophagales</taxon>
        <taxon>Chitinophagaceae</taxon>
        <taxon>Chitinophaga</taxon>
    </lineage>
</organism>
<keyword evidence="3 7" id="KW-0812">Transmembrane</keyword>
<keyword evidence="5 7" id="KW-0472">Membrane</keyword>
<feature type="transmembrane region" description="Helical" evidence="7">
    <location>
        <begin position="327"/>
        <end position="349"/>
    </location>
</feature>
<comment type="similarity">
    <text evidence="6">Belongs to the ABC-4 integral membrane protein family.</text>
</comment>
<reference evidence="10 11" key="1">
    <citation type="submission" date="2016-11" db="EMBL/GenBank/DDBJ databases">
        <authorList>
            <person name="Jaros S."/>
            <person name="Januszkiewicz K."/>
            <person name="Wedrychowicz H."/>
        </authorList>
    </citation>
    <scope>NUCLEOTIDE SEQUENCE [LARGE SCALE GENOMIC DNA]</scope>
    <source>
        <strain evidence="10 11">DSM 27406</strain>
    </source>
</reference>
<dbReference type="Proteomes" id="UP000184420">
    <property type="component" value="Unassembled WGS sequence"/>
</dbReference>
<dbReference type="OrthoDB" id="8769057at2"/>
<gene>
    <name evidence="10" type="ORF">SAMN05444266_111147</name>
</gene>
<feature type="transmembrane region" description="Helical" evidence="7">
    <location>
        <begin position="267"/>
        <end position="297"/>
    </location>
</feature>
<evidence type="ECO:0000256" key="1">
    <source>
        <dbReference type="ARBA" id="ARBA00004651"/>
    </source>
</evidence>
<dbReference type="Pfam" id="PF02687">
    <property type="entry name" value="FtsX"/>
    <property type="match status" value="1"/>
</dbReference>
<name>A0A1M7LU70_9BACT</name>
<dbReference type="GO" id="GO:0022857">
    <property type="term" value="F:transmembrane transporter activity"/>
    <property type="evidence" value="ECO:0007669"/>
    <property type="project" value="TreeGrafter"/>
</dbReference>
<keyword evidence="2" id="KW-1003">Cell membrane</keyword>
<evidence type="ECO:0000259" key="9">
    <source>
        <dbReference type="Pfam" id="PF12704"/>
    </source>
</evidence>
<evidence type="ECO:0000259" key="8">
    <source>
        <dbReference type="Pfam" id="PF02687"/>
    </source>
</evidence>
<evidence type="ECO:0000256" key="7">
    <source>
        <dbReference type="SAM" id="Phobius"/>
    </source>
</evidence>
<evidence type="ECO:0000256" key="3">
    <source>
        <dbReference type="ARBA" id="ARBA00022692"/>
    </source>
</evidence>
<dbReference type="InterPro" id="IPR050250">
    <property type="entry name" value="Macrolide_Exporter_MacB"/>
</dbReference>
<dbReference type="STRING" id="1419482.SAMN05444266_111147"/>
<feature type="transmembrane region" description="Helical" evidence="7">
    <location>
        <begin position="355"/>
        <end position="377"/>
    </location>
</feature>
<evidence type="ECO:0000256" key="2">
    <source>
        <dbReference type="ARBA" id="ARBA00022475"/>
    </source>
</evidence>
<keyword evidence="11" id="KW-1185">Reference proteome</keyword>
<dbReference type="Pfam" id="PF12704">
    <property type="entry name" value="MacB_PCD"/>
    <property type="match status" value="1"/>
</dbReference>
<dbReference type="AlphaFoldDB" id="A0A1M7LU70"/>
<keyword evidence="4 7" id="KW-1133">Transmembrane helix</keyword>
<dbReference type="InterPro" id="IPR003838">
    <property type="entry name" value="ABC3_permease_C"/>
</dbReference>
<evidence type="ECO:0000256" key="5">
    <source>
        <dbReference type="ARBA" id="ARBA00023136"/>
    </source>
</evidence>
<dbReference type="PANTHER" id="PTHR30572:SF4">
    <property type="entry name" value="ABC TRANSPORTER PERMEASE YTRF"/>
    <property type="match status" value="1"/>
</dbReference>
<proteinExistence type="inferred from homology"/>
<feature type="domain" description="MacB-like periplasmic core" evidence="9">
    <location>
        <begin position="53"/>
        <end position="232"/>
    </location>
</feature>
<dbReference type="EMBL" id="FRBL01000011">
    <property type="protein sequence ID" value="SHM81772.1"/>
    <property type="molecule type" value="Genomic_DNA"/>
</dbReference>
<dbReference type="GO" id="GO:0005886">
    <property type="term" value="C:plasma membrane"/>
    <property type="evidence" value="ECO:0007669"/>
    <property type="project" value="UniProtKB-SubCell"/>
</dbReference>
<accession>A0A1M7LU70</accession>
<comment type="subcellular location">
    <subcellularLocation>
        <location evidence="1">Cell membrane</location>
        <topology evidence="1">Multi-pass membrane protein</topology>
    </subcellularLocation>
</comment>
<dbReference type="RefSeq" id="WP_073086800.1">
    <property type="nucleotide sequence ID" value="NZ_FRBL01000011.1"/>
</dbReference>
<sequence>MFPHLIKLIWNRKGRHLLLVVEILVSFLVIFGLSSLLVTYYRSYAQPAAMNEANVWDVSFSGAKFPKDKDSMRMYVDVVKQELLQMPEIKSLSLSGNNTPFSANFNQSGFGYKGKTVTSINTYRGEDNIQQLLQLEVLEGRWFSKEDEVYKNKPVVIGERLKDEMFGSESPINKILGEEQTGFRIIGVVKEPKFQGDYLSSGFSCFMRVNNGDLEWLRNMLIRVDPAVANDATFEGKLYKKLGSLFPKANIEIHHLSDRHREKDRQAIIPVVIILIIATFMIINVALGMFGVLWYNINKRRSEIGLRRAVGATGADINRQLVGESMVIASFALLIGVFFAVQFPLMHVFNVPTVSYLVAIGLSVLFIYLLVLLCSFYPGKQAAAIFPAVALHED</sequence>
<protein>
    <submittedName>
        <fullName evidence="10">Putative ABC transport system permease protein</fullName>
    </submittedName>
</protein>
<feature type="domain" description="ABC3 transporter permease C-terminal" evidence="8">
    <location>
        <begin position="276"/>
        <end position="383"/>
    </location>
</feature>
<dbReference type="InterPro" id="IPR025857">
    <property type="entry name" value="MacB_PCD"/>
</dbReference>
<evidence type="ECO:0000256" key="6">
    <source>
        <dbReference type="ARBA" id="ARBA00038076"/>
    </source>
</evidence>
<feature type="transmembrane region" description="Helical" evidence="7">
    <location>
        <begin position="17"/>
        <end position="41"/>
    </location>
</feature>
<evidence type="ECO:0000256" key="4">
    <source>
        <dbReference type="ARBA" id="ARBA00022989"/>
    </source>
</evidence>
<evidence type="ECO:0000313" key="10">
    <source>
        <dbReference type="EMBL" id="SHM81772.1"/>
    </source>
</evidence>
<dbReference type="PANTHER" id="PTHR30572">
    <property type="entry name" value="MEMBRANE COMPONENT OF TRANSPORTER-RELATED"/>
    <property type="match status" value="1"/>
</dbReference>
<evidence type="ECO:0000313" key="11">
    <source>
        <dbReference type="Proteomes" id="UP000184420"/>
    </source>
</evidence>